<feature type="compositionally biased region" description="Polar residues" evidence="1">
    <location>
        <begin position="32"/>
        <end position="41"/>
    </location>
</feature>
<gene>
    <name evidence="2" type="ORF">GALMADRAFT_255684</name>
</gene>
<evidence type="ECO:0000256" key="1">
    <source>
        <dbReference type="SAM" id="MobiDB-lite"/>
    </source>
</evidence>
<keyword evidence="3" id="KW-1185">Reference proteome</keyword>
<dbReference type="HOGENOM" id="CLU_3032499_0_0_1"/>
<evidence type="ECO:0000313" key="3">
    <source>
        <dbReference type="Proteomes" id="UP000027222"/>
    </source>
</evidence>
<sequence>MRGNDQVSHENDRRRPTNPPRSTLPRLRVAHVTTSTPSSITHIYRRATARTRDEG</sequence>
<organism evidence="2 3">
    <name type="scientific">Galerina marginata (strain CBS 339.88)</name>
    <dbReference type="NCBI Taxonomy" id="685588"/>
    <lineage>
        <taxon>Eukaryota</taxon>
        <taxon>Fungi</taxon>
        <taxon>Dikarya</taxon>
        <taxon>Basidiomycota</taxon>
        <taxon>Agaricomycotina</taxon>
        <taxon>Agaricomycetes</taxon>
        <taxon>Agaricomycetidae</taxon>
        <taxon>Agaricales</taxon>
        <taxon>Agaricineae</taxon>
        <taxon>Strophariaceae</taxon>
        <taxon>Galerina</taxon>
    </lineage>
</organism>
<reference evidence="3" key="1">
    <citation type="journal article" date="2014" name="Proc. Natl. Acad. Sci. U.S.A.">
        <title>Extensive sampling of basidiomycete genomes demonstrates inadequacy of the white-rot/brown-rot paradigm for wood decay fungi.</title>
        <authorList>
            <person name="Riley R."/>
            <person name="Salamov A.A."/>
            <person name="Brown D.W."/>
            <person name="Nagy L.G."/>
            <person name="Floudas D."/>
            <person name="Held B.W."/>
            <person name="Levasseur A."/>
            <person name="Lombard V."/>
            <person name="Morin E."/>
            <person name="Otillar R."/>
            <person name="Lindquist E.A."/>
            <person name="Sun H."/>
            <person name="LaButti K.M."/>
            <person name="Schmutz J."/>
            <person name="Jabbour D."/>
            <person name="Luo H."/>
            <person name="Baker S.E."/>
            <person name="Pisabarro A.G."/>
            <person name="Walton J.D."/>
            <person name="Blanchette R.A."/>
            <person name="Henrissat B."/>
            <person name="Martin F."/>
            <person name="Cullen D."/>
            <person name="Hibbett D.S."/>
            <person name="Grigoriev I.V."/>
        </authorList>
    </citation>
    <scope>NUCLEOTIDE SEQUENCE [LARGE SCALE GENOMIC DNA]</scope>
    <source>
        <strain evidence="3">CBS 339.88</strain>
    </source>
</reference>
<accession>A0A067SQ80</accession>
<dbReference type="EMBL" id="KL142400">
    <property type="protein sequence ID" value="KDR69849.1"/>
    <property type="molecule type" value="Genomic_DNA"/>
</dbReference>
<name>A0A067SQ80_GALM3</name>
<proteinExistence type="predicted"/>
<evidence type="ECO:0000313" key="2">
    <source>
        <dbReference type="EMBL" id="KDR69849.1"/>
    </source>
</evidence>
<dbReference type="Proteomes" id="UP000027222">
    <property type="component" value="Unassembled WGS sequence"/>
</dbReference>
<protein>
    <submittedName>
        <fullName evidence="2">Uncharacterized protein</fullName>
    </submittedName>
</protein>
<dbReference type="AlphaFoldDB" id="A0A067SQ80"/>
<feature type="region of interest" description="Disordered" evidence="1">
    <location>
        <begin position="1"/>
        <end position="55"/>
    </location>
</feature>